<feature type="non-terminal residue" evidence="1">
    <location>
        <position position="1"/>
    </location>
</feature>
<comment type="caution">
    <text evidence="1">The sequence shown here is derived from an EMBL/GenBank/DDBJ whole genome shotgun (WGS) entry which is preliminary data.</text>
</comment>
<gene>
    <name evidence="1" type="ORF">SMN809_LOCUS38712</name>
</gene>
<proteinExistence type="predicted"/>
<protein>
    <submittedName>
        <fullName evidence="1">Uncharacterized protein</fullName>
    </submittedName>
</protein>
<dbReference type="Proteomes" id="UP000676336">
    <property type="component" value="Unassembled WGS sequence"/>
</dbReference>
<name>A0A8S2Z0I1_9BILA</name>
<dbReference type="EMBL" id="CAJOBI010101871">
    <property type="protein sequence ID" value="CAF4591675.1"/>
    <property type="molecule type" value="Genomic_DNA"/>
</dbReference>
<evidence type="ECO:0000313" key="1">
    <source>
        <dbReference type="EMBL" id="CAF4591675.1"/>
    </source>
</evidence>
<sequence length="44" mass="5371">MIRPFKYNPTNRSREPAPINDYNRYVDTWDEHHVRMPCSLSYIS</sequence>
<reference evidence="1" key="1">
    <citation type="submission" date="2021-02" db="EMBL/GenBank/DDBJ databases">
        <authorList>
            <person name="Nowell W R."/>
        </authorList>
    </citation>
    <scope>NUCLEOTIDE SEQUENCE</scope>
</reference>
<dbReference type="AlphaFoldDB" id="A0A8S2Z0I1"/>
<organism evidence="1 2">
    <name type="scientific">Rotaria magnacalcarata</name>
    <dbReference type="NCBI Taxonomy" id="392030"/>
    <lineage>
        <taxon>Eukaryota</taxon>
        <taxon>Metazoa</taxon>
        <taxon>Spiralia</taxon>
        <taxon>Gnathifera</taxon>
        <taxon>Rotifera</taxon>
        <taxon>Eurotatoria</taxon>
        <taxon>Bdelloidea</taxon>
        <taxon>Philodinida</taxon>
        <taxon>Philodinidae</taxon>
        <taxon>Rotaria</taxon>
    </lineage>
</organism>
<evidence type="ECO:0000313" key="2">
    <source>
        <dbReference type="Proteomes" id="UP000676336"/>
    </source>
</evidence>
<accession>A0A8S2Z0I1</accession>